<keyword evidence="2" id="KW-0732">Signal</keyword>
<evidence type="ECO:0000256" key="1">
    <source>
        <dbReference type="SAM" id="MobiDB-lite"/>
    </source>
</evidence>
<protein>
    <submittedName>
        <fullName evidence="3">DUF3352 domain-containing protein</fullName>
    </submittedName>
</protein>
<accession>A0ABT2NDY0</accession>
<keyword evidence="4" id="KW-1185">Reference proteome</keyword>
<organism evidence="3 4">
    <name type="scientific">Laspinema olomoucense D3b</name>
    <dbReference type="NCBI Taxonomy" id="2953688"/>
    <lineage>
        <taxon>Bacteria</taxon>
        <taxon>Bacillati</taxon>
        <taxon>Cyanobacteriota</taxon>
        <taxon>Cyanophyceae</taxon>
        <taxon>Oscillatoriophycideae</taxon>
        <taxon>Oscillatoriales</taxon>
        <taxon>Laspinemataceae</taxon>
        <taxon>Laspinema</taxon>
        <taxon>Laspinema olomoucense</taxon>
    </lineage>
</organism>
<comment type="caution">
    <text evidence="3">The sequence shown here is derived from an EMBL/GenBank/DDBJ whole genome shotgun (WGS) entry which is preliminary data.</text>
</comment>
<reference evidence="3 4" key="1">
    <citation type="journal article" date="2022" name="Front. Microbiol.">
        <title>High genomic differentiation and limited gene flow indicate recent cryptic speciation within the genus Laspinema (cyanobacteria).</title>
        <authorList>
            <person name="Stanojkovic A."/>
            <person name="Skoupy S."/>
            <person name="Skaloud P."/>
            <person name="Dvorak P."/>
        </authorList>
    </citation>
    <scope>NUCLEOTIDE SEQUENCE [LARGE SCALE GENOMIC DNA]</scope>
    <source>
        <strain evidence="3 4">D3b</strain>
    </source>
</reference>
<feature type="chain" id="PRO_5045170489" evidence="2">
    <location>
        <begin position="24"/>
        <end position="623"/>
    </location>
</feature>
<evidence type="ECO:0000313" key="4">
    <source>
        <dbReference type="Proteomes" id="UP001525961"/>
    </source>
</evidence>
<evidence type="ECO:0000256" key="2">
    <source>
        <dbReference type="SAM" id="SignalP"/>
    </source>
</evidence>
<dbReference type="EMBL" id="JAMXFA010000047">
    <property type="protein sequence ID" value="MCT7980906.1"/>
    <property type="molecule type" value="Genomic_DNA"/>
</dbReference>
<dbReference type="Proteomes" id="UP001525961">
    <property type="component" value="Unassembled WGS sequence"/>
</dbReference>
<dbReference type="RefSeq" id="WP_261237168.1">
    <property type="nucleotide sequence ID" value="NZ_JAMXFA010000047.1"/>
</dbReference>
<gene>
    <name evidence="3" type="ORF">NG792_24575</name>
</gene>
<feature type="compositionally biased region" description="Pro residues" evidence="1">
    <location>
        <begin position="214"/>
        <end position="225"/>
    </location>
</feature>
<name>A0ABT2NDY0_9CYAN</name>
<feature type="region of interest" description="Disordered" evidence="1">
    <location>
        <begin position="202"/>
        <end position="230"/>
    </location>
</feature>
<proteinExistence type="predicted"/>
<feature type="signal peptide" evidence="2">
    <location>
        <begin position="1"/>
        <end position="23"/>
    </location>
</feature>
<evidence type="ECO:0000313" key="3">
    <source>
        <dbReference type="EMBL" id="MCT7980906.1"/>
    </source>
</evidence>
<dbReference type="InterPro" id="IPR021787">
    <property type="entry name" value="DUF3352"/>
</dbReference>
<dbReference type="Pfam" id="PF11832">
    <property type="entry name" value="DUF3352"/>
    <property type="match status" value="1"/>
</dbReference>
<sequence>MLKRVTLPVLSVLVLTTGSVLQAQPVPEGVAPTTPLPVTTVLPGDISGVLLIDTRANAWNGLNRFIDLPPGFSGPGFLPYIPAEVNFARDIQPWLGDWTAIALMPGGEGTGRASLQENAVMVAPIQDPNRIPNFVAQLSAVQGQPRERQFQGVTLLEWPDQSMAREQGESTGSLQRGPIALNPLSPFKRNKWLKGWPGLAQTRPILPDSTPTAPAQPDPRPPAVPAPEVQGTGGLTIAIVPGYVAAAQSSAPLERWIATKDTSNSLARDPQFQRTLAHPELGRSLVIGYGNFPELAQLSSTSPLLNRLVPLPASGDINPAGGELTTPYSAIDLMVWMEPQGIRAQSRGFYKTPETEPRGVATPNPMTASLPASTYFTCGGSLNLWQAIGPILGQNLLTLPGLEQIPEFTQSTLGLDVTQDILPWMDGEITAFVFPTNRGFFPTVDETMKLGMGSMIETSDRQSAERVLTQLDELIARELSGVITITRHQINENSVTSWEVINQNGRTESVFAHGWISDKTLMMTTGLGPFQELYPQPYQSLTNAFNFQAALEPLPQPNLGYCYLNMGSFLAWVNTFVPPEINASREGQIVLNSLGKIRSISGTGISQNTHVQWDLFMLLSPRS</sequence>